<comment type="caution">
    <text evidence="2">The sequence shown here is derived from an EMBL/GenBank/DDBJ whole genome shotgun (WGS) entry which is preliminary data.</text>
</comment>
<evidence type="ECO:0000313" key="3">
    <source>
        <dbReference type="Proteomes" id="UP000242146"/>
    </source>
</evidence>
<evidence type="ECO:0008006" key="4">
    <source>
        <dbReference type="Google" id="ProtNLM"/>
    </source>
</evidence>
<dbReference type="EMBL" id="MCGT01000024">
    <property type="protein sequence ID" value="ORX50155.1"/>
    <property type="molecule type" value="Genomic_DNA"/>
</dbReference>
<proteinExistence type="inferred from homology"/>
<evidence type="ECO:0000313" key="2">
    <source>
        <dbReference type="EMBL" id="ORX50155.1"/>
    </source>
</evidence>
<dbReference type="Proteomes" id="UP000242146">
    <property type="component" value="Unassembled WGS sequence"/>
</dbReference>
<gene>
    <name evidence="2" type="ORF">DM01DRAFT_1384885</name>
</gene>
<comment type="similarity">
    <text evidence="1">Belongs to the EFR3 family.</text>
</comment>
<dbReference type="OrthoDB" id="19232at2759"/>
<dbReference type="Pfam" id="PF21072">
    <property type="entry name" value="EFR3"/>
    <property type="match status" value="1"/>
</dbReference>
<evidence type="ECO:0000256" key="1">
    <source>
        <dbReference type="ARBA" id="ARBA00010216"/>
    </source>
</evidence>
<dbReference type="AlphaFoldDB" id="A0A1X2GBX1"/>
<dbReference type="GO" id="GO:0005886">
    <property type="term" value="C:plasma membrane"/>
    <property type="evidence" value="ECO:0007669"/>
    <property type="project" value="TreeGrafter"/>
</dbReference>
<dbReference type="PANTHER" id="PTHR47766">
    <property type="entry name" value="PROTEIN EFR3"/>
    <property type="match status" value="1"/>
</dbReference>
<dbReference type="PANTHER" id="PTHR47766:SF1">
    <property type="entry name" value="PROTEIN EFR3"/>
    <property type="match status" value="1"/>
</dbReference>
<dbReference type="InterPro" id="IPR039786">
    <property type="entry name" value="EFR3"/>
</dbReference>
<keyword evidence="3" id="KW-1185">Reference proteome</keyword>
<dbReference type="InterPro" id="IPR049150">
    <property type="entry name" value="EFR3_HEAT-like_rpt"/>
</dbReference>
<dbReference type="GO" id="GO:0072659">
    <property type="term" value="P:protein localization to plasma membrane"/>
    <property type="evidence" value="ECO:0007669"/>
    <property type="project" value="InterPro"/>
</dbReference>
<sequence>MHLYVKHATLINNCYPEKEGETGSRSSELSYLTFYASSRPVKLTKVGAFLEKKVERDVAKSRKQHNIVSLEILRSLIQACQNNLNLFSKNIVKILTMVLDNKERDIDLIDLACDTFVLFCEYHDGTTLGVDAELTSEYEALMKRFASFTAYKSNNDIVRAQMIYTGHRGLQACAISPALHASNFKSQLAIIMPPVIMSLASAKEPVNELAKSSHVPDIKLSVIGQQLTHDTMGELFAAKTTSLLFERANGAAIRLALSPIIGFMDTKQRWWPPQFAVSVMELVLESLQPQYRYLLVSEILQQFDSSKVASVHGKQASLVSVLDTILNADIPLVGISVLEVLNSLFGHLIKALQSGQSFREQEPADDDEQAVLEYAVHQGLSHSIAGLASQTYYHNQLDDITGYLLGKLRVGTTLDTVEGLPILQYRQVTLKCLNLINAAVKELSSSAPVSVSDVSEEPSLTDPVTTSTLTSISLDTWVPALSLLIDRQQETRLDFALSLICFLDATTTAGDVHAEPFPKHTLVHHGDVTFINTLQQTIVQWVALEDFGVQDVQVLYDLLCAVTRRFGPDGTIKSIPLVFQLQLLVKEGNVTQTVRQRALAAVTVEYLGMVGQFYQTSRLVHYIDQVRSDRVQNLEYSSLFLDIHQGNPRSPAWTFDHIEAGNSQPVDVFLDRHVVVEILSKDAPFRDEEDVHGLDLESKLYAEWGSEAFANQDNKTFRIQVQGDDTKPKLATPWMSTDFKQTFDNKRQTIKVETLKEALATTAGDENDTTVDGLHVLTSSTIAKRTKDLRTDMAALLSSLDVTSSPDSHTASLVNPPYKS</sequence>
<protein>
    <recommendedName>
        <fullName evidence="4">Protein EFR3</fullName>
    </recommendedName>
</protein>
<name>A0A1X2GBX1_9FUNG</name>
<reference evidence="2 3" key="1">
    <citation type="submission" date="2016-07" db="EMBL/GenBank/DDBJ databases">
        <title>Pervasive Adenine N6-methylation of Active Genes in Fungi.</title>
        <authorList>
            <consortium name="DOE Joint Genome Institute"/>
            <person name="Mondo S.J."/>
            <person name="Dannebaum R.O."/>
            <person name="Kuo R.C."/>
            <person name="Labutti K."/>
            <person name="Haridas S."/>
            <person name="Kuo A."/>
            <person name="Salamov A."/>
            <person name="Ahrendt S.R."/>
            <person name="Lipzen A."/>
            <person name="Sullivan W."/>
            <person name="Andreopoulos W.B."/>
            <person name="Clum A."/>
            <person name="Lindquist E."/>
            <person name="Daum C."/>
            <person name="Ramamoorthy G.K."/>
            <person name="Gryganskyi A."/>
            <person name="Culley D."/>
            <person name="Magnuson J.K."/>
            <person name="James T.Y."/>
            <person name="O'Malley M.A."/>
            <person name="Stajich J.E."/>
            <person name="Spatafora J.W."/>
            <person name="Visel A."/>
            <person name="Grigoriev I.V."/>
        </authorList>
    </citation>
    <scope>NUCLEOTIDE SEQUENCE [LARGE SCALE GENOMIC DNA]</scope>
    <source>
        <strain evidence="2 3">NRRL 3301</strain>
    </source>
</reference>
<accession>A0A1X2GBX1</accession>
<organism evidence="2 3">
    <name type="scientific">Hesseltinella vesiculosa</name>
    <dbReference type="NCBI Taxonomy" id="101127"/>
    <lineage>
        <taxon>Eukaryota</taxon>
        <taxon>Fungi</taxon>
        <taxon>Fungi incertae sedis</taxon>
        <taxon>Mucoromycota</taxon>
        <taxon>Mucoromycotina</taxon>
        <taxon>Mucoromycetes</taxon>
        <taxon>Mucorales</taxon>
        <taxon>Cunninghamellaceae</taxon>
        <taxon>Hesseltinella</taxon>
    </lineage>
</organism>
<dbReference type="STRING" id="101127.A0A1X2GBX1"/>